<name>A0ABR1Y4Y7_9PEZI</name>
<gene>
    <name evidence="2" type="ORF">IWX90DRAFT_377614</name>
</gene>
<dbReference type="PANTHER" id="PTHR39697:SF1">
    <property type="entry name" value="RICIN B LECTIN DOMAIN-CONTAINING PROTEIN"/>
    <property type="match status" value="1"/>
</dbReference>
<evidence type="ECO:0000256" key="1">
    <source>
        <dbReference type="SAM" id="MobiDB-lite"/>
    </source>
</evidence>
<organism evidence="2 3">
    <name type="scientific">Phyllosticta citrichinensis</name>
    <dbReference type="NCBI Taxonomy" id="1130410"/>
    <lineage>
        <taxon>Eukaryota</taxon>
        <taxon>Fungi</taxon>
        <taxon>Dikarya</taxon>
        <taxon>Ascomycota</taxon>
        <taxon>Pezizomycotina</taxon>
        <taxon>Dothideomycetes</taxon>
        <taxon>Dothideomycetes incertae sedis</taxon>
        <taxon>Botryosphaeriales</taxon>
        <taxon>Phyllostictaceae</taxon>
        <taxon>Phyllosticta</taxon>
    </lineage>
</organism>
<feature type="region of interest" description="Disordered" evidence="1">
    <location>
        <begin position="1"/>
        <end position="47"/>
    </location>
</feature>
<dbReference type="EMBL" id="JBBWUH010000001">
    <property type="protein sequence ID" value="KAK8176876.1"/>
    <property type="molecule type" value="Genomic_DNA"/>
</dbReference>
<keyword evidence="3" id="KW-1185">Reference proteome</keyword>
<dbReference type="InterPro" id="IPR035992">
    <property type="entry name" value="Ricin_B-like_lectins"/>
</dbReference>
<evidence type="ECO:0000313" key="3">
    <source>
        <dbReference type="Proteomes" id="UP001456524"/>
    </source>
</evidence>
<comment type="caution">
    <text evidence="2">The sequence shown here is derived from an EMBL/GenBank/DDBJ whole genome shotgun (WGS) entry which is preliminary data.</text>
</comment>
<dbReference type="PANTHER" id="PTHR39697">
    <property type="entry name" value="RICIN B LECTIN DOMAIN-CONTAINING PROTEIN-RELATED"/>
    <property type="match status" value="1"/>
</dbReference>
<protein>
    <submittedName>
        <fullName evidence="2">Uncharacterized protein</fullName>
    </submittedName>
</protein>
<dbReference type="Gene3D" id="2.80.10.50">
    <property type="match status" value="1"/>
</dbReference>
<reference evidence="2 3" key="1">
    <citation type="journal article" date="2022" name="G3 (Bethesda)">
        <title>Enemy or ally: a genomic approach to elucidate the lifestyle of Phyllosticta citrichinaensis.</title>
        <authorList>
            <person name="Buijs V.A."/>
            <person name="Groenewald J.Z."/>
            <person name="Haridas S."/>
            <person name="LaButti K.M."/>
            <person name="Lipzen A."/>
            <person name="Martin F.M."/>
            <person name="Barry K."/>
            <person name="Grigoriev I.V."/>
            <person name="Crous P.W."/>
            <person name="Seidl M.F."/>
        </authorList>
    </citation>
    <scope>NUCLEOTIDE SEQUENCE [LARGE SCALE GENOMIC DNA]</scope>
    <source>
        <strain evidence="2 3">CBS 129764</strain>
    </source>
</reference>
<dbReference type="SUPFAM" id="SSF50370">
    <property type="entry name" value="Ricin B-like lectins"/>
    <property type="match status" value="1"/>
</dbReference>
<proteinExistence type="predicted"/>
<dbReference type="Proteomes" id="UP001456524">
    <property type="component" value="Unassembled WGS sequence"/>
</dbReference>
<sequence>MAEKVEDLWSRSNQSNKSEAKAPSSTTTITAVTPPTEPADNNLWSGRGAVPWPSNTFQILEKCSNRAIALAKEGNVVLKPAASHGDASTHWLCVEKNGYFGFHNPKSGHYLGHDGKNGIKAQAKVLKHWEQLTPREHPEGGYQILFPYWEHTLMVLCVADDGKKLARRDHGTTLWEFVRV</sequence>
<accession>A0ABR1Y4Y7</accession>
<feature type="compositionally biased region" description="Low complexity" evidence="1">
    <location>
        <begin position="22"/>
        <end position="34"/>
    </location>
</feature>
<evidence type="ECO:0000313" key="2">
    <source>
        <dbReference type="EMBL" id="KAK8176876.1"/>
    </source>
</evidence>